<protein>
    <submittedName>
        <fullName evidence="2">Uncharacterized protein</fullName>
    </submittedName>
</protein>
<keyword evidence="3" id="KW-1185">Reference proteome</keyword>
<accession>A0A8H6FYK8</accession>
<dbReference type="EMBL" id="JACCJC010000015">
    <property type="protein sequence ID" value="KAF6237096.1"/>
    <property type="molecule type" value="Genomic_DNA"/>
</dbReference>
<dbReference type="RefSeq" id="XP_037166424.1">
    <property type="nucleotide sequence ID" value="XM_037306486.1"/>
</dbReference>
<proteinExistence type="predicted"/>
<dbReference type="Proteomes" id="UP000578531">
    <property type="component" value="Unassembled WGS sequence"/>
</dbReference>
<dbReference type="AlphaFoldDB" id="A0A8H6FYK8"/>
<reference evidence="2 3" key="1">
    <citation type="journal article" date="2020" name="Genomics">
        <title>Complete, high-quality genomes from long-read metagenomic sequencing of two wolf lichen thalli reveals enigmatic genome architecture.</title>
        <authorList>
            <person name="McKenzie S.K."/>
            <person name="Walston R.F."/>
            <person name="Allen J.L."/>
        </authorList>
    </citation>
    <scope>NUCLEOTIDE SEQUENCE [LARGE SCALE GENOMIC DNA]</scope>
    <source>
        <strain evidence="2">WasteWater2</strain>
    </source>
</reference>
<comment type="caution">
    <text evidence="2">The sequence shown here is derived from an EMBL/GenBank/DDBJ whole genome shotgun (WGS) entry which is preliminary data.</text>
</comment>
<evidence type="ECO:0000313" key="3">
    <source>
        <dbReference type="Proteomes" id="UP000578531"/>
    </source>
</evidence>
<feature type="compositionally biased region" description="Polar residues" evidence="1">
    <location>
        <begin position="131"/>
        <end position="143"/>
    </location>
</feature>
<feature type="region of interest" description="Disordered" evidence="1">
    <location>
        <begin position="96"/>
        <end position="143"/>
    </location>
</feature>
<gene>
    <name evidence="2" type="ORF">HO173_004564</name>
</gene>
<sequence length="143" mass="15808">MYLSPHRRLHHTPYIYATGALEHNEERIPNSGSEVGKFGTAASMPDAMALLNNGKAAAQGSLSTLNTHISGYSVWPRKHGRLLRTRIDPCLCTPRRSGHNNKGSRTTCRGKENRNHLSVRGPQMAARRAPTLSQPSRETIQLT</sequence>
<evidence type="ECO:0000256" key="1">
    <source>
        <dbReference type="SAM" id="MobiDB-lite"/>
    </source>
</evidence>
<evidence type="ECO:0000313" key="2">
    <source>
        <dbReference type="EMBL" id="KAF6237096.1"/>
    </source>
</evidence>
<dbReference type="GeneID" id="59286228"/>
<organism evidence="2 3">
    <name type="scientific">Letharia columbiana</name>
    <dbReference type="NCBI Taxonomy" id="112416"/>
    <lineage>
        <taxon>Eukaryota</taxon>
        <taxon>Fungi</taxon>
        <taxon>Dikarya</taxon>
        <taxon>Ascomycota</taxon>
        <taxon>Pezizomycotina</taxon>
        <taxon>Lecanoromycetes</taxon>
        <taxon>OSLEUM clade</taxon>
        <taxon>Lecanoromycetidae</taxon>
        <taxon>Lecanorales</taxon>
        <taxon>Lecanorineae</taxon>
        <taxon>Parmeliaceae</taxon>
        <taxon>Letharia</taxon>
    </lineage>
</organism>
<name>A0A8H6FYK8_9LECA</name>